<reference evidence="1" key="2">
    <citation type="submission" date="2021-01" db="EMBL/GenBank/DDBJ databases">
        <authorList>
            <person name="Schikora-Tamarit M.A."/>
        </authorList>
    </citation>
    <scope>NUCLEOTIDE SEQUENCE</scope>
    <source>
        <strain evidence="1">CBS2887</strain>
    </source>
</reference>
<name>A0A9P8Q674_WICPI</name>
<dbReference type="EMBL" id="JAEUBG010002181">
    <property type="protein sequence ID" value="KAH3685082.1"/>
    <property type="molecule type" value="Genomic_DNA"/>
</dbReference>
<accession>A0A9P8Q674</accession>
<evidence type="ECO:0000313" key="2">
    <source>
        <dbReference type="Proteomes" id="UP000774326"/>
    </source>
</evidence>
<organism evidence="1 2">
    <name type="scientific">Wickerhamomyces pijperi</name>
    <name type="common">Yeast</name>
    <name type="synonym">Pichia pijperi</name>
    <dbReference type="NCBI Taxonomy" id="599730"/>
    <lineage>
        <taxon>Eukaryota</taxon>
        <taxon>Fungi</taxon>
        <taxon>Dikarya</taxon>
        <taxon>Ascomycota</taxon>
        <taxon>Saccharomycotina</taxon>
        <taxon>Saccharomycetes</taxon>
        <taxon>Phaffomycetales</taxon>
        <taxon>Wickerhamomycetaceae</taxon>
        <taxon>Wickerhamomyces</taxon>
    </lineage>
</organism>
<sequence length="200" mass="20861">MLITPFGTPTSAANSANKAQVPGHISDGLMTVVLPVAMMNGIVHNGIMTGKLKGMMEPIIPIGSLTTLDSTPLEISKETPSVSLTMTVAYSAHWIPLYTSAIAADSGIDGSIHFSVGGLRNTSDNVVGGWVKDIEPFLGVGLEMLVVDVSGGVVLLEIFTGVLGWNIGERRWHGRKRSGNGSQVKLVHSGGGSGKHCVCV</sequence>
<keyword evidence="2" id="KW-1185">Reference proteome</keyword>
<dbReference type="AlphaFoldDB" id="A0A9P8Q674"/>
<comment type="caution">
    <text evidence="1">The sequence shown here is derived from an EMBL/GenBank/DDBJ whole genome shotgun (WGS) entry which is preliminary data.</text>
</comment>
<reference evidence="1" key="1">
    <citation type="journal article" date="2021" name="Open Biol.">
        <title>Shared evolutionary footprints suggest mitochondrial oxidative damage underlies multiple complex I losses in fungi.</title>
        <authorList>
            <person name="Schikora-Tamarit M.A."/>
            <person name="Marcet-Houben M."/>
            <person name="Nosek J."/>
            <person name="Gabaldon T."/>
        </authorList>
    </citation>
    <scope>NUCLEOTIDE SEQUENCE</scope>
    <source>
        <strain evidence="1">CBS2887</strain>
    </source>
</reference>
<proteinExistence type="predicted"/>
<dbReference type="Proteomes" id="UP000774326">
    <property type="component" value="Unassembled WGS sequence"/>
</dbReference>
<gene>
    <name evidence="1" type="ORF">WICPIJ_003959</name>
</gene>
<evidence type="ECO:0000313" key="1">
    <source>
        <dbReference type="EMBL" id="KAH3685082.1"/>
    </source>
</evidence>
<protein>
    <submittedName>
        <fullName evidence="1">Uncharacterized protein</fullName>
    </submittedName>
</protein>